<dbReference type="AlphaFoldDB" id="A0A158CM45"/>
<dbReference type="OrthoDB" id="8722129at2"/>
<sequence>MNIASIVRRLTGVILGTWLTYSQITPTTASEHRECVGRYELTLPDDFEVATTRLKIREKYVEHTTEFPDGEIAPLSSFIANGDFQITRGLSKSDYERIMSDVRAGLREYDDYVRLSNVRTGRMDTVAFLGSRSGEFYLYKGDFFVSFHTADFSTATGEDAAKNVNAQLMSTLSGLKFREIGSVPREAGDCLPYLFIRKERIDARKIGVTFRLERHPDVTIFILDDASRAKANLTSRQKNEFAWKYSGLGVQVELDHEPVPFHTVDLDGRNGVSSFGTITRNDGTTDYGYLATVQGDPNAPLDTPDLMLLVQRTAKYAKGNPPISPEELKRMAKDIAASVKRRPVQ</sequence>
<dbReference type="Proteomes" id="UP000054870">
    <property type="component" value="Unassembled WGS sequence"/>
</dbReference>
<organism evidence="1 2">
    <name type="scientific">Caballeronia catudaia</name>
    <dbReference type="NCBI Taxonomy" id="1777136"/>
    <lineage>
        <taxon>Bacteria</taxon>
        <taxon>Pseudomonadati</taxon>
        <taxon>Pseudomonadota</taxon>
        <taxon>Betaproteobacteria</taxon>
        <taxon>Burkholderiales</taxon>
        <taxon>Burkholderiaceae</taxon>
        <taxon>Caballeronia</taxon>
    </lineage>
</organism>
<dbReference type="RefSeq" id="WP_061127048.1">
    <property type="nucleotide sequence ID" value="NZ_FCOF02000033.1"/>
</dbReference>
<proteinExistence type="predicted"/>
<accession>A0A158CM45</accession>
<protein>
    <submittedName>
        <fullName evidence="1">Uncharacterized protein</fullName>
    </submittedName>
</protein>
<reference evidence="1" key="1">
    <citation type="submission" date="2016-01" db="EMBL/GenBank/DDBJ databases">
        <authorList>
            <person name="Peeters C."/>
        </authorList>
    </citation>
    <scope>NUCLEOTIDE SEQUENCE [LARGE SCALE GENOMIC DNA]</scope>
    <source>
        <strain evidence="1">LMG 29318</strain>
    </source>
</reference>
<keyword evidence="2" id="KW-1185">Reference proteome</keyword>
<comment type="caution">
    <text evidence="1">The sequence shown here is derived from an EMBL/GenBank/DDBJ whole genome shotgun (WGS) entry which is preliminary data.</text>
</comment>
<evidence type="ECO:0000313" key="2">
    <source>
        <dbReference type="Proteomes" id="UP000054870"/>
    </source>
</evidence>
<gene>
    <name evidence="1" type="ORF">AWB75_05335</name>
</gene>
<dbReference type="EMBL" id="FCOF02000033">
    <property type="protein sequence ID" value="SAK82936.1"/>
    <property type="molecule type" value="Genomic_DNA"/>
</dbReference>
<name>A0A158CM45_9BURK</name>
<evidence type="ECO:0000313" key="1">
    <source>
        <dbReference type="EMBL" id="SAK82936.1"/>
    </source>
</evidence>